<keyword evidence="3" id="KW-0722">Serine protease inhibitor</keyword>
<keyword evidence="7" id="KW-1185">Reference proteome</keyword>
<evidence type="ECO:0000256" key="5">
    <source>
        <dbReference type="SAM" id="SignalP"/>
    </source>
</evidence>
<reference evidence="8" key="1">
    <citation type="submission" date="2025-08" db="UniProtKB">
        <authorList>
            <consortium name="RefSeq"/>
        </authorList>
    </citation>
    <scope>IDENTIFICATION</scope>
    <source>
        <tissue evidence="8">Muscle</tissue>
    </source>
</reference>
<dbReference type="GeneID" id="106461426"/>
<dbReference type="Gene3D" id="3.30.497.10">
    <property type="entry name" value="Antithrombin, subunit I, domain 2"/>
    <property type="match status" value="1"/>
</dbReference>
<dbReference type="InterPro" id="IPR042178">
    <property type="entry name" value="Serpin_sf_1"/>
</dbReference>
<dbReference type="InterPro" id="IPR023795">
    <property type="entry name" value="Serpin_CS"/>
</dbReference>
<dbReference type="SMART" id="SM00093">
    <property type="entry name" value="SERPIN"/>
    <property type="match status" value="1"/>
</dbReference>
<evidence type="ECO:0000256" key="3">
    <source>
        <dbReference type="ARBA" id="ARBA00022900"/>
    </source>
</evidence>
<keyword evidence="2" id="KW-0646">Protease inhibitor</keyword>
<dbReference type="SUPFAM" id="SSF56574">
    <property type="entry name" value="Serpins"/>
    <property type="match status" value="1"/>
</dbReference>
<dbReference type="Gene3D" id="2.30.39.10">
    <property type="entry name" value="Alpha-1-antitrypsin, domain 1"/>
    <property type="match status" value="1"/>
</dbReference>
<dbReference type="InterPro" id="IPR023796">
    <property type="entry name" value="Serpin_dom"/>
</dbReference>
<feature type="chain" id="PRO_5047354196" evidence="5">
    <location>
        <begin position="19"/>
        <end position="424"/>
    </location>
</feature>
<sequence>MLLQCLLVLLVTCPFGQLFEIQVPRSTIKNPILLDVPRNTEDKSDSLSDAIKVTNASNHFGLALYHVLSRSGNLFISPFSLSAVLTMTYLGAQDTTAQQMSSVLGYRPVGLKSAGVLNGLQEATNLLNSQENGYDLEIANAVLVQRSFNVLKSYRQALTRELNATLQEVDFQTEGEKVVNEVNSWASHRTKNKIQNLLTKPLPSNSRLALLNAVYFKGTWQTMFDKKLTKTGTFYNNGLIPTRVNMMEIKTKFKFFNDPNLDVYAIEMPYTGHHMSMLILLPHNRNGLPALERALSVPYLENVYATLQEKNVFVRMPQFKLEEKYEDIKRTLQALGMSDVFDEQRANLAGITGHRDLYLNKVVHKTHVEVNEEGSVATAVSFGVSIVRIGGNIAPQFVIDHPFIFLIRDSRTGLILFIGRVAEL</sequence>
<evidence type="ECO:0000256" key="1">
    <source>
        <dbReference type="ARBA" id="ARBA00009500"/>
    </source>
</evidence>
<evidence type="ECO:0000313" key="8">
    <source>
        <dbReference type="RefSeq" id="XP_013776699.1"/>
    </source>
</evidence>
<dbReference type="PANTHER" id="PTHR11461:SF211">
    <property type="entry name" value="GH10112P-RELATED"/>
    <property type="match status" value="1"/>
</dbReference>
<feature type="domain" description="Serpin" evidence="6">
    <location>
        <begin position="62"/>
        <end position="424"/>
    </location>
</feature>
<dbReference type="CDD" id="cd19577">
    <property type="entry name" value="serpinJ_IRS-2-like"/>
    <property type="match status" value="1"/>
</dbReference>
<evidence type="ECO:0000313" key="7">
    <source>
        <dbReference type="Proteomes" id="UP000694941"/>
    </source>
</evidence>
<gene>
    <name evidence="8" type="primary">LOC106461426</name>
</gene>
<evidence type="ECO:0000259" key="6">
    <source>
        <dbReference type="SMART" id="SM00093"/>
    </source>
</evidence>
<dbReference type="InterPro" id="IPR042185">
    <property type="entry name" value="Serpin_sf_2"/>
</dbReference>
<evidence type="ECO:0000256" key="4">
    <source>
        <dbReference type="RuleBase" id="RU000411"/>
    </source>
</evidence>
<organism evidence="7 8">
    <name type="scientific">Limulus polyphemus</name>
    <name type="common">Atlantic horseshoe crab</name>
    <dbReference type="NCBI Taxonomy" id="6850"/>
    <lineage>
        <taxon>Eukaryota</taxon>
        <taxon>Metazoa</taxon>
        <taxon>Ecdysozoa</taxon>
        <taxon>Arthropoda</taxon>
        <taxon>Chelicerata</taxon>
        <taxon>Merostomata</taxon>
        <taxon>Xiphosura</taxon>
        <taxon>Limulidae</taxon>
        <taxon>Limulus</taxon>
    </lineage>
</organism>
<accession>A0ABM1B819</accession>
<keyword evidence="5" id="KW-0732">Signal</keyword>
<dbReference type="InterPro" id="IPR000215">
    <property type="entry name" value="Serpin_fam"/>
</dbReference>
<proteinExistence type="inferred from homology"/>
<dbReference type="PROSITE" id="PS00284">
    <property type="entry name" value="SERPIN"/>
    <property type="match status" value="1"/>
</dbReference>
<feature type="signal peptide" evidence="5">
    <location>
        <begin position="1"/>
        <end position="18"/>
    </location>
</feature>
<dbReference type="InterPro" id="IPR036186">
    <property type="entry name" value="Serpin_sf"/>
</dbReference>
<name>A0ABM1B819_LIMPO</name>
<evidence type="ECO:0000256" key="2">
    <source>
        <dbReference type="ARBA" id="ARBA00022690"/>
    </source>
</evidence>
<dbReference type="PANTHER" id="PTHR11461">
    <property type="entry name" value="SERINE PROTEASE INHIBITOR, SERPIN"/>
    <property type="match status" value="1"/>
</dbReference>
<comment type="similarity">
    <text evidence="1 4">Belongs to the serpin family.</text>
</comment>
<dbReference type="Pfam" id="PF00079">
    <property type="entry name" value="Serpin"/>
    <property type="match status" value="1"/>
</dbReference>
<protein>
    <submittedName>
        <fullName evidence="8">Leukocyte elastase inhibitor C-like</fullName>
    </submittedName>
</protein>
<dbReference type="RefSeq" id="XP_013776699.1">
    <property type="nucleotide sequence ID" value="XM_013921245.2"/>
</dbReference>
<dbReference type="Proteomes" id="UP000694941">
    <property type="component" value="Unplaced"/>
</dbReference>